<dbReference type="InterPro" id="IPR000182">
    <property type="entry name" value="GNAT_dom"/>
</dbReference>
<dbReference type="PROSITE" id="PS51186">
    <property type="entry name" value="GNAT"/>
    <property type="match status" value="1"/>
</dbReference>
<name>A0A0K8MGD1_9LACO</name>
<dbReference type="InterPro" id="IPR016181">
    <property type="entry name" value="Acyl_CoA_acyltransferase"/>
</dbReference>
<dbReference type="Pfam" id="PF00583">
    <property type="entry name" value="Acetyltransf_1"/>
    <property type="match status" value="1"/>
</dbReference>
<organism evidence="2 3">
    <name type="scientific">Fructobacillus ficulneus</name>
    <dbReference type="NCBI Taxonomy" id="157463"/>
    <lineage>
        <taxon>Bacteria</taxon>
        <taxon>Bacillati</taxon>
        <taxon>Bacillota</taxon>
        <taxon>Bacilli</taxon>
        <taxon>Lactobacillales</taxon>
        <taxon>Lactobacillaceae</taxon>
        <taxon>Fructobacillus</taxon>
    </lineage>
</organism>
<dbReference type="CDD" id="cd04301">
    <property type="entry name" value="NAT_SF"/>
    <property type="match status" value="1"/>
</dbReference>
<accession>A0A0K8MGD1</accession>
<dbReference type="AlphaFoldDB" id="A0A0K8MGD1"/>
<dbReference type="SUPFAM" id="SSF55729">
    <property type="entry name" value="Acyl-CoA N-acyltransferases (Nat)"/>
    <property type="match status" value="1"/>
</dbReference>
<dbReference type="GO" id="GO:0016747">
    <property type="term" value="F:acyltransferase activity, transferring groups other than amino-acyl groups"/>
    <property type="evidence" value="ECO:0007669"/>
    <property type="project" value="InterPro"/>
</dbReference>
<dbReference type="PANTHER" id="PTHR39173:SF1">
    <property type="entry name" value="ACETYLTRANSFERASE"/>
    <property type="match status" value="1"/>
</dbReference>
<sequence>MKLRELTSNDNLAYQGYKNAWHEKMVPTSSFTILPFNEFLQKLEDDKTNKHGNFVPAKTLFLFDDDQIVGSIQIRYALTKNLMVEGGHIGYGVNPKYRGLGYGTKLLKFGLESLQQNNISTAVLTCDASNSNSRKIILTCNGVLDAQYTINHSAKERYLIYLN</sequence>
<dbReference type="OrthoDB" id="9797989at2"/>
<reference evidence="2 3" key="1">
    <citation type="journal article" date="2015" name="BMC Genomics">
        <title>Comparative genomics of Fructobacillus spp. and Leuconostoc spp. reveals niche-specific evolution of Fructobacillus spp.</title>
        <authorList>
            <person name="Endo A."/>
            <person name="Tanizawa Y."/>
            <person name="Tanaka N."/>
            <person name="Maeno S."/>
            <person name="Kumar H."/>
            <person name="Shiwa Y."/>
            <person name="Okada S."/>
            <person name="Yoshikawa H."/>
            <person name="Dicks L."/>
            <person name="Nakagawa J."/>
            <person name="Arita M."/>
        </authorList>
    </citation>
    <scope>NUCLEOTIDE SEQUENCE [LARGE SCALE GENOMIC DNA]</scope>
    <source>
        <strain evidence="2 3">JCM 12225</strain>
    </source>
</reference>
<keyword evidence="3" id="KW-1185">Reference proteome</keyword>
<dbReference type="Proteomes" id="UP000253891">
    <property type="component" value="Unassembled WGS sequence"/>
</dbReference>
<dbReference type="EMBL" id="DF968000">
    <property type="protein sequence ID" value="GAO99611.1"/>
    <property type="molecule type" value="Genomic_DNA"/>
</dbReference>
<feature type="domain" description="N-acetyltransferase" evidence="1">
    <location>
        <begin position="1"/>
        <end position="163"/>
    </location>
</feature>
<keyword evidence="2" id="KW-0808">Transferase</keyword>
<dbReference type="RefSeq" id="WP_061993015.1">
    <property type="nucleotide sequence ID" value="NZ_DF968000.1"/>
</dbReference>
<gene>
    <name evidence="2" type="ORF">FFIC_230970</name>
</gene>
<dbReference type="PANTHER" id="PTHR39173">
    <property type="entry name" value="ACETYLTRANSFERASE"/>
    <property type="match status" value="1"/>
</dbReference>
<protein>
    <submittedName>
        <fullName evidence="2">Putative acetyltransferase, GNAT family</fullName>
    </submittedName>
</protein>
<evidence type="ECO:0000259" key="1">
    <source>
        <dbReference type="PROSITE" id="PS51186"/>
    </source>
</evidence>
<evidence type="ECO:0000313" key="2">
    <source>
        <dbReference type="EMBL" id="GAO99611.1"/>
    </source>
</evidence>
<dbReference type="Gene3D" id="3.40.630.30">
    <property type="match status" value="1"/>
</dbReference>
<proteinExistence type="predicted"/>
<evidence type="ECO:0000313" key="3">
    <source>
        <dbReference type="Proteomes" id="UP000253891"/>
    </source>
</evidence>